<comment type="subcellular location">
    <subcellularLocation>
        <location evidence="7">Cell projection</location>
        <location evidence="7">Pseudopodium</location>
    </subcellularLocation>
</comment>
<comment type="similarity">
    <text evidence="2 11">Belongs to the PPP phosphatase family.</text>
</comment>
<keyword evidence="3" id="KW-0479">Metal-binding</keyword>
<dbReference type="GO" id="GO:0046872">
    <property type="term" value="F:metal ion binding"/>
    <property type="evidence" value="ECO:0007669"/>
    <property type="project" value="UniProtKB-KW"/>
</dbReference>
<dbReference type="GO" id="GO:0031272">
    <property type="term" value="P:regulation of pseudopodium assembly"/>
    <property type="evidence" value="ECO:0007669"/>
    <property type="project" value="UniProtKB-ARBA"/>
</dbReference>
<feature type="compositionally biased region" description="Basic residues" evidence="12">
    <location>
        <begin position="63"/>
        <end position="77"/>
    </location>
</feature>
<evidence type="ECO:0000256" key="9">
    <source>
        <dbReference type="ARBA" id="ARBA00048336"/>
    </source>
</evidence>
<evidence type="ECO:0000259" key="13">
    <source>
        <dbReference type="PROSITE" id="PS00125"/>
    </source>
</evidence>
<dbReference type="GO" id="GO:0005634">
    <property type="term" value="C:nucleus"/>
    <property type="evidence" value="ECO:0007669"/>
    <property type="project" value="TreeGrafter"/>
</dbReference>
<evidence type="ECO:0000256" key="12">
    <source>
        <dbReference type="SAM" id="MobiDB-lite"/>
    </source>
</evidence>
<proteinExistence type="inferred from homology"/>
<comment type="catalytic activity">
    <reaction evidence="8">
        <text>O-phospho-L-seryl-[protein] + H2O = L-seryl-[protein] + phosphate</text>
        <dbReference type="Rhea" id="RHEA:20629"/>
        <dbReference type="Rhea" id="RHEA-COMP:9863"/>
        <dbReference type="Rhea" id="RHEA-COMP:11604"/>
        <dbReference type="ChEBI" id="CHEBI:15377"/>
        <dbReference type="ChEBI" id="CHEBI:29999"/>
        <dbReference type="ChEBI" id="CHEBI:43474"/>
        <dbReference type="ChEBI" id="CHEBI:83421"/>
        <dbReference type="EC" id="3.1.3.16"/>
    </reaction>
</comment>
<dbReference type="SMART" id="SM00156">
    <property type="entry name" value="PP2Ac"/>
    <property type="match status" value="1"/>
</dbReference>
<comment type="cofactor">
    <cofactor evidence="1">
        <name>Mn(2+)</name>
        <dbReference type="ChEBI" id="CHEBI:29035"/>
    </cofactor>
</comment>
<feature type="compositionally biased region" description="Basic and acidic residues" evidence="12">
    <location>
        <begin position="445"/>
        <end position="462"/>
    </location>
</feature>
<dbReference type="InterPro" id="IPR029052">
    <property type="entry name" value="Metallo-depent_PP-like"/>
</dbReference>
<dbReference type="PRINTS" id="PR00114">
    <property type="entry name" value="STPHPHTASE"/>
</dbReference>
<dbReference type="EC" id="3.1.3.16" evidence="11"/>
<accession>A0A0B2VN70</accession>
<comment type="function">
    <text evidence="10">Probable phosphatase which plays a redundant role with gsp-4 in spermatogenesis by regulating sister chromatid segregation during meiosis. In addition, involved in sperm motility by controlling the dynamic disassembly of major sperm proteins (MSP) in the spermatozoan pseudopodium.</text>
</comment>
<evidence type="ECO:0000256" key="11">
    <source>
        <dbReference type="RuleBase" id="RU004273"/>
    </source>
</evidence>
<dbReference type="FunFam" id="3.60.21.10:FF:000026">
    <property type="entry name" value="Serine/threonine-protein phosphatase"/>
    <property type="match status" value="1"/>
</dbReference>
<reference evidence="14 15" key="1">
    <citation type="submission" date="2014-11" db="EMBL/GenBank/DDBJ databases">
        <title>Genetic blueprint of the zoonotic pathogen Toxocara canis.</title>
        <authorList>
            <person name="Zhu X.-Q."/>
            <person name="Korhonen P.K."/>
            <person name="Cai H."/>
            <person name="Young N.D."/>
            <person name="Nejsum P."/>
            <person name="von Samson-Himmelstjerna G."/>
            <person name="Boag P.R."/>
            <person name="Tan P."/>
            <person name="Li Q."/>
            <person name="Min J."/>
            <person name="Yang Y."/>
            <person name="Wang X."/>
            <person name="Fang X."/>
            <person name="Hall R.S."/>
            <person name="Hofmann A."/>
            <person name="Sternberg P.W."/>
            <person name="Jex A.R."/>
            <person name="Gasser R.B."/>
        </authorList>
    </citation>
    <scope>NUCLEOTIDE SEQUENCE [LARGE SCALE GENOMIC DNA]</scope>
    <source>
        <strain evidence="14">PN_DK_2014</strain>
    </source>
</reference>
<sequence length="477" mass="55071">MGNMESKMGRSAATSVCRCSDAASSGSRQIEKLPAVSMERMMKSMKYITAVKGIQGKLARASSNKKRKGQKKRRKSYKQPSERICEIINYLKTTKVHDIKLKEKDIIEICYRSREQLMKDESMLDIEAPLVLVGDVHGQYEDLIGIFQMNGYPPNQRFLFLGDYVDRGNNSIETIILLLCYKLMYPYEIYLLRGNHETRFINRVYGFYEECQHSYSKSLWQIFQSVFNCLPLCARISNRIFCMHGGISEEIVSWKSMKKIRRPLEIPDYGVLCDLLWADPDSSVKGFDESPRGVSNVFGEDAVNNFCRNMDIDMIVRAHQVVQDGYEFFAHRRLVTIFSAPFYCGQFDNAAGMLFVDENLKCTFRIRRPIDHAWTKRTPKRAKKSRRRCKKRKQRSENPPRSQRNSGSFSSTSSSSKSTSDRRASKESTTFDTKIQSSTTFDTKTAQKDTIRRMSHHVRDSIAEYTFSDKSTKKAVK</sequence>
<feature type="region of interest" description="Disordered" evidence="12">
    <location>
        <begin position="58"/>
        <end position="80"/>
    </location>
</feature>
<evidence type="ECO:0000256" key="1">
    <source>
        <dbReference type="ARBA" id="ARBA00001936"/>
    </source>
</evidence>
<feature type="compositionally biased region" description="Low complexity" evidence="12">
    <location>
        <begin position="401"/>
        <end position="418"/>
    </location>
</feature>
<feature type="region of interest" description="Disordered" evidence="12">
    <location>
        <begin position="374"/>
        <end position="477"/>
    </location>
</feature>
<dbReference type="SUPFAM" id="SSF56300">
    <property type="entry name" value="Metallo-dependent phosphatases"/>
    <property type="match status" value="1"/>
</dbReference>
<dbReference type="GO" id="GO:0005737">
    <property type="term" value="C:cytoplasm"/>
    <property type="evidence" value="ECO:0007669"/>
    <property type="project" value="TreeGrafter"/>
</dbReference>
<dbReference type="Pfam" id="PF00149">
    <property type="entry name" value="Metallophos"/>
    <property type="match status" value="1"/>
</dbReference>
<dbReference type="Gene3D" id="3.60.21.10">
    <property type="match status" value="1"/>
</dbReference>
<dbReference type="GO" id="GO:0004722">
    <property type="term" value="F:protein serine/threonine phosphatase activity"/>
    <property type="evidence" value="ECO:0007669"/>
    <property type="project" value="UniProtKB-EC"/>
</dbReference>
<evidence type="ECO:0000256" key="6">
    <source>
        <dbReference type="ARBA" id="ARBA00023211"/>
    </source>
</evidence>
<evidence type="ECO:0000256" key="7">
    <source>
        <dbReference type="ARBA" id="ARBA00037818"/>
    </source>
</evidence>
<feature type="compositionally biased region" description="Basic residues" evidence="12">
    <location>
        <begin position="375"/>
        <end position="394"/>
    </location>
</feature>
<keyword evidence="4 11" id="KW-0378">Hydrolase</keyword>
<dbReference type="PANTHER" id="PTHR11668:SF300">
    <property type="entry name" value="SERINE_THREONINE-PROTEIN PHOSPHATASE"/>
    <property type="match status" value="1"/>
</dbReference>
<evidence type="ECO:0000256" key="5">
    <source>
        <dbReference type="ARBA" id="ARBA00022912"/>
    </source>
</evidence>
<dbReference type="GO" id="GO:0007060">
    <property type="term" value="P:male meiosis chromosome segregation"/>
    <property type="evidence" value="ECO:0007669"/>
    <property type="project" value="UniProtKB-ARBA"/>
</dbReference>
<dbReference type="OrthoDB" id="10393771at2759"/>
<dbReference type="GO" id="GO:0097723">
    <property type="term" value="P:amoeboid sperm motility"/>
    <property type="evidence" value="ECO:0007669"/>
    <property type="project" value="UniProtKB-ARBA"/>
</dbReference>
<evidence type="ECO:0000256" key="10">
    <source>
        <dbReference type="ARBA" id="ARBA00054219"/>
    </source>
</evidence>
<dbReference type="PANTHER" id="PTHR11668">
    <property type="entry name" value="SERINE/THREONINE PROTEIN PHOSPHATASE"/>
    <property type="match status" value="1"/>
</dbReference>
<dbReference type="AlphaFoldDB" id="A0A0B2VN70"/>
<dbReference type="GO" id="GO:0031143">
    <property type="term" value="C:pseudopodium"/>
    <property type="evidence" value="ECO:0007669"/>
    <property type="project" value="UniProtKB-SubCell"/>
</dbReference>
<dbReference type="InterPro" id="IPR050341">
    <property type="entry name" value="PP1_catalytic_subunit"/>
</dbReference>
<evidence type="ECO:0000256" key="2">
    <source>
        <dbReference type="ARBA" id="ARBA00008294"/>
    </source>
</evidence>
<name>A0A0B2VN70_TOXCA</name>
<protein>
    <recommendedName>
        <fullName evidence="11">Serine/threonine-protein phosphatase</fullName>
        <ecNumber evidence="11">3.1.3.16</ecNumber>
    </recommendedName>
</protein>
<comment type="catalytic activity">
    <reaction evidence="9 11">
        <text>O-phospho-L-threonyl-[protein] + H2O = L-threonyl-[protein] + phosphate</text>
        <dbReference type="Rhea" id="RHEA:47004"/>
        <dbReference type="Rhea" id="RHEA-COMP:11060"/>
        <dbReference type="Rhea" id="RHEA-COMP:11605"/>
        <dbReference type="ChEBI" id="CHEBI:15377"/>
        <dbReference type="ChEBI" id="CHEBI:30013"/>
        <dbReference type="ChEBI" id="CHEBI:43474"/>
        <dbReference type="ChEBI" id="CHEBI:61977"/>
        <dbReference type="EC" id="3.1.3.16"/>
    </reaction>
</comment>
<dbReference type="PROSITE" id="PS00125">
    <property type="entry name" value="SER_THR_PHOSPHATASE"/>
    <property type="match status" value="1"/>
</dbReference>
<dbReference type="EMBL" id="JPKZ01001346">
    <property type="protein sequence ID" value="KHN82495.1"/>
    <property type="molecule type" value="Genomic_DNA"/>
</dbReference>
<feature type="compositionally biased region" description="Polar residues" evidence="12">
    <location>
        <begin position="427"/>
        <end position="444"/>
    </location>
</feature>
<comment type="caution">
    <text evidence="14">The sequence shown here is derived from an EMBL/GenBank/DDBJ whole genome shotgun (WGS) entry which is preliminary data.</text>
</comment>
<dbReference type="InterPro" id="IPR006186">
    <property type="entry name" value="Ser/Thr-sp_prot-phosphatase"/>
</dbReference>
<dbReference type="GO" id="GO:0018991">
    <property type="term" value="P:egg-laying behavior"/>
    <property type="evidence" value="ECO:0007669"/>
    <property type="project" value="UniProtKB-ARBA"/>
</dbReference>
<dbReference type="InterPro" id="IPR004843">
    <property type="entry name" value="Calcineurin-like_PHP"/>
</dbReference>
<feature type="domain" description="Serine/threonine specific protein phosphatases" evidence="13">
    <location>
        <begin position="192"/>
        <end position="197"/>
    </location>
</feature>
<keyword evidence="6" id="KW-0464">Manganese</keyword>
<dbReference type="Proteomes" id="UP000031036">
    <property type="component" value="Unassembled WGS sequence"/>
</dbReference>
<dbReference type="STRING" id="6265.A0A0B2VN70"/>
<keyword evidence="5" id="KW-0904">Protein phosphatase</keyword>
<evidence type="ECO:0000313" key="14">
    <source>
        <dbReference type="EMBL" id="KHN82495.1"/>
    </source>
</evidence>
<organism evidence="14 15">
    <name type="scientific">Toxocara canis</name>
    <name type="common">Canine roundworm</name>
    <dbReference type="NCBI Taxonomy" id="6265"/>
    <lineage>
        <taxon>Eukaryota</taxon>
        <taxon>Metazoa</taxon>
        <taxon>Ecdysozoa</taxon>
        <taxon>Nematoda</taxon>
        <taxon>Chromadorea</taxon>
        <taxon>Rhabditida</taxon>
        <taxon>Spirurina</taxon>
        <taxon>Ascaridomorpha</taxon>
        <taxon>Ascaridoidea</taxon>
        <taxon>Toxocaridae</taxon>
        <taxon>Toxocara</taxon>
    </lineage>
</organism>
<gene>
    <name evidence="14" type="primary">TOPP7</name>
    <name evidence="14" type="ORF">Tcan_04950</name>
</gene>
<dbReference type="GO" id="GO:0000785">
    <property type="term" value="C:chromatin"/>
    <property type="evidence" value="ECO:0007669"/>
    <property type="project" value="UniProtKB-ARBA"/>
</dbReference>
<evidence type="ECO:0000256" key="8">
    <source>
        <dbReference type="ARBA" id="ARBA00047761"/>
    </source>
</evidence>
<evidence type="ECO:0000256" key="4">
    <source>
        <dbReference type="ARBA" id="ARBA00022801"/>
    </source>
</evidence>
<evidence type="ECO:0000313" key="15">
    <source>
        <dbReference type="Proteomes" id="UP000031036"/>
    </source>
</evidence>
<keyword evidence="15" id="KW-1185">Reference proteome</keyword>
<evidence type="ECO:0000256" key="3">
    <source>
        <dbReference type="ARBA" id="ARBA00022723"/>
    </source>
</evidence>